<keyword evidence="4" id="KW-0406">Ion transport</keyword>
<evidence type="ECO:0000256" key="2">
    <source>
        <dbReference type="ARBA" id="ARBA00022737"/>
    </source>
</evidence>
<dbReference type="Gene3D" id="2.60.40.2030">
    <property type="match status" value="1"/>
</dbReference>
<feature type="domain" description="Calx-beta" evidence="6">
    <location>
        <begin position="18"/>
        <end position="117"/>
    </location>
</feature>
<feature type="non-terminal residue" evidence="7">
    <location>
        <position position="145"/>
    </location>
</feature>
<name>A0ABN8LJX2_9CNID</name>
<dbReference type="PANTHER" id="PTHR11878:SF65">
    <property type="entry name" value="NA_CA-EXCHANGE PROTEIN, ISOFORM G"/>
    <property type="match status" value="1"/>
</dbReference>
<dbReference type="InterPro" id="IPR003644">
    <property type="entry name" value="Calx_beta"/>
</dbReference>
<sequence>MQVGKYSSLKLLLIQVFVIYLCFAEDAVFHFEQAAISVDEDQGSVVVNVVNTGNTSFNATLRINLLDGSANVFGDYVPPVTGEILNFQPGETVRGITIVIIDDDLIEGPEQFNITFSIVSPSPGLTIGQPSVIQITITDDDAPAP</sequence>
<evidence type="ECO:0000256" key="3">
    <source>
        <dbReference type="ARBA" id="ARBA00022837"/>
    </source>
</evidence>
<evidence type="ECO:0000256" key="5">
    <source>
        <dbReference type="SAM" id="SignalP"/>
    </source>
</evidence>
<dbReference type="Proteomes" id="UP001159427">
    <property type="component" value="Unassembled WGS sequence"/>
</dbReference>
<evidence type="ECO:0000256" key="1">
    <source>
        <dbReference type="ARBA" id="ARBA00022729"/>
    </source>
</evidence>
<dbReference type="InterPro" id="IPR038081">
    <property type="entry name" value="CalX-like_sf"/>
</dbReference>
<dbReference type="EMBL" id="CALNXI010000031">
    <property type="protein sequence ID" value="CAH3015911.1"/>
    <property type="molecule type" value="Genomic_DNA"/>
</dbReference>
<comment type="caution">
    <text evidence="7">The sequence shown here is derived from an EMBL/GenBank/DDBJ whole genome shotgun (WGS) entry which is preliminary data.</text>
</comment>
<protein>
    <recommendedName>
        <fullName evidence="6">Calx-beta domain-containing protein</fullName>
    </recommendedName>
</protein>
<evidence type="ECO:0000313" key="8">
    <source>
        <dbReference type="Proteomes" id="UP001159427"/>
    </source>
</evidence>
<organism evidence="7 8">
    <name type="scientific">Porites evermanni</name>
    <dbReference type="NCBI Taxonomy" id="104178"/>
    <lineage>
        <taxon>Eukaryota</taxon>
        <taxon>Metazoa</taxon>
        <taxon>Cnidaria</taxon>
        <taxon>Anthozoa</taxon>
        <taxon>Hexacorallia</taxon>
        <taxon>Scleractinia</taxon>
        <taxon>Fungiina</taxon>
        <taxon>Poritidae</taxon>
        <taxon>Porites</taxon>
    </lineage>
</organism>
<accession>A0ABN8LJX2</accession>
<keyword evidence="2" id="KW-0677">Repeat</keyword>
<dbReference type="SUPFAM" id="SSF141072">
    <property type="entry name" value="CalX-like"/>
    <property type="match status" value="1"/>
</dbReference>
<keyword evidence="8" id="KW-1185">Reference proteome</keyword>
<evidence type="ECO:0000259" key="6">
    <source>
        <dbReference type="SMART" id="SM00237"/>
    </source>
</evidence>
<dbReference type="Pfam" id="PF03160">
    <property type="entry name" value="Calx-beta"/>
    <property type="match status" value="1"/>
</dbReference>
<dbReference type="PANTHER" id="PTHR11878">
    <property type="entry name" value="SODIUM/CALCIUM EXCHANGER"/>
    <property type="match status" value="1"/>
</dbReference>
<evidence type="ECO:0000313" key="7">
    <source>
        <dbReference type="EMBL" id="CAH3015911.1"/>
    </source>
</evidence>
<keyword evidence="3" id="KW-0106">Calcium</keyword>
<dbReference type="SMART" id="SM00237">
    <property type="entry name" value="Calx_beta"/>
    <property type="match status" value="1"/>
</dbReference>
<gene>
    <name evidence="7" type="ORF">PEVE_00023379</name>
</gene>
<dbReference type="InterPro" id="IPR051171">
    <property type="entry name" value="CaCA"/>
</dbReference>
<evidence type="ECO:0000256" key="4">
    <source>
        <dbReference type="ARBA" id="ARBA00023065"/>
    </source>
</evidence>
<reference evidence="7 8" key="1">
    <citation type="submission" date="2022-05" db="EMBL/GenBank/DDBJ databases">
        <authorList>
            <consortium name="Genoscope - CEA"/>
            <person name="William W."/>
        </authorList>
    </citation>
    <scope>NUCLEOTIDE SEQUENCE [LARGE SCALE GENOMIC DNA]</scope>
</reference>
<proteinExistence type="predicted"/>
<keyword evidence="1 5" id="KW-0732">Signal</keyword>
<feature type="chain" id="PRO_5046609202" description="Calx-beta domain-containing protein" evidence="5">
    <location>
        <begin position="25"/>
        <end position="145"/>
    </location>
</feature>
<feature type="signal peptide" evidence="5">
    <location>
        <begin position="1"/>
        <end position="24"/>
    </location>
</feature>
<keyword evidence="4" id="KW-0813">Transport</keyword>